<evidence type="ECO:0000313" key="3">
    <source>
        <dbReference type="Proteomes" id="UP001179600"/>
    </source>
</evidence>
<sequence length="227" mass="25347">MSKKNKKAIRNRLNPTLVSFITIVILILAALGFQVPDFLYEWFPESQIGTVSTDRKTYSEFEPVEHGAATFTKEELKDSQTGWIKLFPLDHLERATGAEALITPDMIGTGTKANQSIRPPGFISGLEPHNHARGHLIGNQLGGTGDDPKNLVTLYQFPVNSPYMTKYENAIRSAADNGDHIRYRVIPIYDEKELMPVEIHMEGQSTLPTGTINFNVTIPNKPKEAKK</sequence>
<organism evidence="2 3">
    <name type="scientific">Vagococcus lutrae</name>
    <dbReference type="NCBI Taxonomy" id="81947"/>
    <lineage>
        <taxon>Bacteria</taxon>
        <taxon>Bacillati</taxon>
        <taxon>Bacillota</taxon>
        <taxon>Bacilli</taxon>
        <taxon>Lactobacillales</taxon>
        <taxon>Enterococcaceae</taxon>
        <taxon>Vagococcus</taxon>
    </lineage>
</organism>
<evidence type="ECO:0000259" key="1">
    <source>
        <dbReference type="Pfam" id="PF13930"/>
    </source>
</evidence>
<feature type="domain" description="Type VII secretion system protein EssD-like" evidence="1">
    <location>
        <begin position="78"/>
        <end position="205"/>
    </location>
</feature>
<dbReference type="InterPro" id="IPR044929">
    <property type="entry name" value="DNA/RNA_non-sp_Endonuclease_sf"/>
</dbReference>
<dbReference type="Gene3D" id="3.40.570.10">
    <property type="entry name" value="Extracellular Endonuclease, subunit A"/>
    <property type="match status" value="1"/>
</dbReference>
<dbReference type="Proteomes" id="UP001179600">
    <property type="component" value="Chromosome"/>
</dbReference>
<dbReference type="Pfam" id="PF13930">
    <property type="entry name" value="Endonuclea_NS_2"/>
    <property type="match status" value="1"/>
</dbReference>
<keyword evidence="2" id="KW-0540">Nuclease</keyword>
<keyword evidence="2" id="KW-0378">Hydrolase</keyword>
<accession>A0AAE9XKQ9</accession>
<proteinExistence type="predicted"/>
<dbReference type="InterPro" id="IPR044927">
    <property type="entry name" value="Endonuclea_NS_2"/>
</dbReference>
<name>A0AAE9XKQ9_9ENTE</name>
<dbReference type="AlphaFoldDB" id="A0AAE9XKQ9"/>
<dbReference type="RefSeq" id="WP_272163244.1">
    <property type="nucleotide sequence ID" value="NZ_CP116507.1"/>
</dbReference>
<evidence type="ECO:0000313" key="2">
    <source>
        <dbReference type="EMBL" id="WCG22420.1"/>
    </source>
</evidence>
<reference evidence="2" key="1">
    <citation type="submission" date="2023-01" db="EMBL/GenBank/DDBJ databases">
        <title>Oxazolidinone resistance genes in florfenicol resistant enterococci from beef cattle and veal calves at slaughter.</title>
        <authorList>
            <person name="Biggel M."/>
        </authorList>
    </citation>
    <scope>NUCLEOTIDE SEQUENCE</scope>
    <source>
        <strain evidence="2">K204-1</strain>
    </source>
</reference>
<gene>
    <name evidence="2" type="ORF">PML95_08460</name>
</gene>
<keyword evidence="2" id="KW-0255">Endonuclease</keyword>
<dbReference type="GO" id="GO:0004519">
    <property type="term" value="F:endonuclease activity"/>
    <property type="evidence" value="ECO:0007669"/>
    <property type="project" value="UniProtKB-KW"/>
</dbReference>
<dbReference type="EMBL" id="CP116507">
    <property type="protein sequence ID" value="WCG22420.1"/>
    <property type="molecule type" value="Genomic_DNA"/>
</dbReference>
<protein>
    <submittedName>
        <fullName evidence="2">DNA/RNA non-specific endonuclease</fullName>
    </submittedName>
</protein>